<evidence type="ECO:0000313" key="3">
    <source>
        <dbReference type="Proteomes" id="UP000325105"/>
    </source>
</evidence>
<dbReference type="PANTHER" id="PTHR19328">
    <property type="entry name" value="HEDGEHOG-INTERACTING PROTEIN"/>
    <property type="match status" value="1"/>
</dbReference>
<feature type="domain" description="Glucose/Sorbosone dehydrogenase" evidence="1">
    <location>
        <begin position="364"/>
        <end position="442"/>
    </location>
</feature>
<dbReference type="OrthoDB" id="9770043at2"/>
<sequence length="472" mass="52485">MRRTIVLLFAVVHLCAGVYGQEMFGKRRIIASGLADPWSIVYGPEGSLWVTESKSYRVSRIDPASGRKRLLLDLAGRREFPRYDTLRVEGKSWPQGGLMGLALHPDFDRHPFVYLAYVFRDLGQNDFLAKVVRYTYDRKTDSLINEEMIDGAVPASNDHNGGRLAVAPEGGRFYLFYAVGDMGAGQFKNGGKPNHAQDSSRKEGKILRYLLEPDSSARGPEAWLPPDNPFGAGTRSAVFSVGHRNPQGLVWAHTRDFSLLFSCEHGPFSDDEINIIEKGGNYGHPLIIGYADGNYNGLAAAASDDPSLPGVWNTSYPLIEDELRAKDTLGSAFREPIYSFMPSPQSYLRDILEKVRASKEAEWEAVAPSSLAFYNHDALPEWRNSLLITTLKGGCVYRLPLTDDGRRVNGTPEKLFDERVRYRDITVSPDGSKLYLVTDRSAATSEPTSENPDQIDMRGCVIEYTLTAGDSR</sequence>
<proteinExistence type="predicted"/>
<dbReference type="InterPro" id="IPR011042">
    <property type="entry name" value="6-blade_b-propeller_TolB-like"/>
</dbReference>
<organism evidence="2 3">
    <name type="scientific">Sphingobacterium allocomposti</name>
    <dbReference type="NCBI Taxonomy" id="415956"/>
    <lineage>
        <taxon>Bacteria</taxon>
        <taxon>Pseudomonadati</taxon>
        <taxon>Bacteroidota</taxon>
        <taxon>Sphingobacteriia</taxon>
        <taxon>Sphingobacteriales</taxon>
        <taxon>Sphingobacteriaceae</taxon>
        <taxon>Sphingobacterium</taxon>
    </lineage>
</organism>
<dbReference type="Proteomes" id="UP000325105">
    <property type="component" value="Unassembled WGS sequence"/>
</dbReference>
<dbReference type="Pfam" id="PF07995">
    <property type="entry name" value="GSDH"/>
    <property type="match status" value="2"/>
</dbReference>
<feature type="domain" description="Glucose/Sorbosone dehydrogenase" evidence="1">
    <location>
        <begin position="35"/>
        <end position="298"/>
    </location>
</feature>
<evidence type="ECO:0000259" key="1">
    <source>
        <dbReference type="Pfam" id="PF07995"/>
    </source>
</evidence>
<dbReference type="SUPFAM" id="SSF50952">
    <property type="entry name" value="Soluble quinoprotein glucose dehydrogenase"/>
    <property type="match status" value="1"/>
</dbReference>
<dbReference type="EMBL" id="VNHX01000004">
    <property type="protein sequence ID" value="TYP96804.1"/>
    <property type="molecule type" value="Genomic_DNA"/>
</dbReference>
<protein>
    <submittedName>
        <fullName evidence="2">PQQ-dependent dehydrogenase (S-GDH family)</fullName>
    </submittedName>
</protein>
<dbReference type="InterPro" id="IPR011041">
    <property type="entry name" value="Quinoprot_gluc/sorb_DH_b-prop"/>
</dbReference>
<accession>A0A5S5DMC7</accession>
<dbReference type="Gene3D" id="2.120.10.30">
    <property type="entry name" value="TolB, C-terminal domain"/>
    <property type="match status" value="1"/>
</dbReference>
<dbReference type="InterPro" id="IPR012938">
    <property type="entry name" value="Glc/Sorbosone_DH"/>
</dbReference>
<dbReference type="AlphaFoldDB" id="A0A5S5DMC7"/>
<gene>
    <name evidence="2" type="ORF">BC792_10425</name>
</gene>
<evidence type="ECO:0000313" key="2">
    <source>
        <dbReference type="EMBL" id="TYP96804.1"/>
    </source>
</evidence>
<keyword evidence="3" id="KW-1185">Reference proteome</keyword>
<dbReference type="RefSeq" id="WP_148907736.1">
    <property type="nucleotide sequence ID" value="NZ_VNHX01000004.1"/>
</dbReference>
<name>A0A5S5DMC7_9SPHI</name>
<dbReference type="PANTHER" id="PTHR19328:SF13">
    <property type="entry name" value="HIPL1 PROTEIN"/>
    <property type="match status" value="1"/>
</dbReference>
<comment type="caution">
    <text evidence="2">The sequence shown here is derived from an EMBL/GenBank/DDBJ whole genome shotgun (WGS) entry which is preliminary data.</text>
</comment>
<reference evidence="2 3" key="1">
    <citation type="submission" date="2019-07" db="EMBL/GenBank/DDBJ databases">
        <title>Genomic Encyclopedia of Archaeal and Bacterial Type Strains, Phase II (KMG-II): from individual species to whole genera.</title>
        <authorList>
            <person name="Goeker M."/>
        </authorList>
    </citation>
    <scope>NUCLEOTIDE SEQUENCE [LARGE SCALE GENOMIC DNA]</scope>
    <source>
        <strain evidence="2 3">DSM 18850</strain>
    </source>
</reference>